<comment type="similarity">
    <text evidence="1">Belongs to the short-chain dehydrogenases/reductases (SDR) family.</text>
</comment>
<dbReference type="PANTHER" id="PTHR43669">
    <property type="entry name" value="5-KETO-D-GLUCONATE 5-REDUCTASE"/>
    <property type="match status" value="1"/>
</dbReference>
<dbReference type="OrthoDB" id="5336600at2759"/>
<protein>
    <recommendedName>
        <fullName evidence="5">NAD(P)-binding protein</fullName>
    </recommendedName>
</protein>
<dbReference type="AlphaFoldDB" id="A0A9P8C156"/>
<evidence type="ECO:0000256" key="1">
    <source>
        <dbReference type="ARBA" id="ARBA00006484"/>
    </source>
</evidence>
<reference evidence="3" key="1">
    <citation type="journal article" date="2021" name="IMA Fungus">
        <title>Genomic characterization of three marine fungi, including Emericellopsis atlantica sp. nov. with signatures of a generalist lifestyle and marine biomass degradation.</title>
        <authorList>
            <person name="Hagestad O.C."/>
            <person name="Hou L."/>
            <person name="Andersen J.H."/>
            <person name="Hansen E.H."/>
            <person name="Altermark B."/>
            <person name="Li C."/>
            <person name="Kuhnert E."/>
            <person name="Cox R.J."/>
            <person name="Crous P.W."/>
            <person name="Spatafora J.W."/>
            <person name="Lail K."/>
            <person name="Amirebrahimi M."/>
            <person name="Lipzen A."/>
            <person name="Pangilinan J."/>
            <person name="Andreopoulos W."/>
            <person name="Hayes R.D."/>
            <person name="Ng V."/>
            <person name="Grigoriev I.V."/>
            <person name="Jackson S.A."/>
            <person name="Sutton T.D.S."/>
            <person name="Dobson A.D.W."/>
            <person name="Rama T."/>
        </authorList>
    </citation>
    <scope>NUCLEOTIDE SEQUENCE</scope>
    <source>
        <strain evidence="3">TRa018bII</strain>
    </source>
</reference>
<name>A0A9P8C156_9HELO</name>
<evidence type="ECO:0008006" key="5">
    <source>
        <dbReference type="Google" id="ProtNLM"/>
    </source>
</evidence>
<dbReference type="Proteomes" id="UP000824998">
    <property type="component" value="Unassembled WGS sequence"/>
</dbReference>
<organism evidence="3 4">
    <name type="scientific">Amylocarpus encephaloides</name>
    <dbReference type="NCBI Taxonomy" id="45428"/>
    <lineage>
        <taxon>Eukaryota</taxon>
        <taxon>Fungi</taxon>
        <taxon>Dikarya</taxon>
        <taxon>Ascomycota</taxon>
        <taxon>Pezizomycotina</taxon>
        <taxon>Leotiomycetes</taxon>
        <taxon>Helotiales</taxon>
        <taxon>Helotiales incertae sedis</taxon>
        <taxon>Amylocarpus</taxon>
    </lineage>
</organism>
<accession>A0A9P8C156</accession>
<dbReference type="Gene3D" id="3.40.50.720">
    <property type="entry name" value="NAD(P)-binding Rossmann-like Domain"/>
    <property type="match status" value="1"/>
</dbReference>
<dbReference type="EMBL" id="MU251757">
    <property type="protein sequence ID" value="KAG9229530.1"/>
    <property type="molecule type" value="Genomic_DNA"/>
</dbReference>
<sequence>MSSKSLLLVGSGPGIGLSVAKLFASKGFTRIALLSRDLARLEQEAQAVASSSATKVEVKVWSVDVTAKEPYIKTLKEVGAWINEKLDLVVFNSARVHGANFFQVDEDEFVKDFETTTLALHNTFQYTLPYLQNHAVAHPSFFVTSSRIAETPMPEVFTLSVVKAAQRSLVLSMQQVFGKDVHIALVYVNARVGREDGKGLIAPEKIAGEFWNLYEDGKGEWRGDVDVQ</sequence>
<evidence type="ECO:0000313" key="4">
    <source>
        <dbReference type="Proteomes" id="UP000824998"/>
    </source>
</evidence>
<proteinExistence type="inferred from homology"/>
<evidence type="ECO:0000256" key="2">
    <source>
        <dbReference type="ARBA" id="ARBA00023002"/>
    </source>
</evidence>
<gene>
    <name evidence="3" type="ORF">BJ875DRAFT_387167</name>
</gene>
<comment type="caution">
    <text evidence="3">The sequence shown here is derived from an EMBL/GenBank/DDBJ whole genome shotgun (WGS) entry which is preliminary data.</text>
</comment>
<dbReference type="SUPFAM" id="SSF51735">
    <property type="entry name" value="NAD(P)-binding Rossmann-fold domains"/>
    <property type="match status" value="1"/>
</dbReference>
<evidence type="ECO:0000313" key="3">
    <source>
        <dbReference type="EMBL" id="KAG9229530.1"/>
    </source>
</evidence>
<dbReference type="InterPro" id="IPR002347">
    <property type="entry name" value="SDR_fam"/>
</dbReference>
<dbReference type="Pfam" id="PF00106">
    <property type="entry name" value="adh_short"/>
    <property type="match status" value="1"/>
</dbReference>
<dbReference type="PANTHER" id="PTHR43669:SF3">
    <property type="entry name" value="ALCOHOL DEHYDROGENASE, PUTATIVE (AFU_ORTHOLOGUE AFUA_3G03445)-RELATED"/>
    <property type="match status" value="1"/>
</dbReference>
<dbReference type="InterPro" id="IPR036291">
    <property type="entry name" value="NAD(P)-bd_dom_sf"/>
</dbReference>
<keyword evidence="2" id="KW-0560">Oxidoreductase</keyword>
<dbReference type="GO" id="GO:0016491">
    <property type="term" value="F:oxidoreductase activity"/>
    <property type="evidence" value="ECO:0007669"/>
    <property type="project" value="UniProtKB-KW"/>
</dbReference>
<keyword evidence="4" id="KW-1185">Reference proteome</keyword>